<keyword evidence="1 8" id="KW-0597">Phosphoprotein</keyword>
<dbReference type="RefSeq" id="WP_092372789.1">
    <property type="nucleotide sequence ID" value="NZ_FORX01000002.1"/>
</dbReference>
<evidence type="ECO:0000259" key="11">
    <source>
        <dbReference type="PROSITE" id="PS50110"/>
    </source>
</evidence>
<dbReference type="PROSITE" id="PS00676">
    <property type="entry name" value="SIGMA54_INTERACT_2"/>
    <property type="match status" value="1"/>
</dbReference>
<dbReference type="FunFam" id="3.40.50.2300:FF:000018">
    <property type="entry name" value="DNA-binding transcriptional regulator NtrC"/>
    <property type="match status" value="1"/>
</dbReference>
<feature type="domain" description="Sigma-54 factor interaction" evidence="10">
    <location>
        <begin position="136"/>
        <end position="361"/>
    </location>
</feature>
<dbReference type="Gene3D" id="1.10.8.60">
    <property type="match status" value="1"/>
</dbReference>
<dbReference type="InterPro" id="IPR001789">
    <property type="entry name" value="Sig_transdc_resp-reg_receiver"/>
</dbReference>
<feature type="region of interest" description="Disordered" evidence="9">
    <location>
        <begin position="378"/>
        <end position="400"/>
    </location>
</feature>
<dbReference type="Pfam" id="PF02954">
    <property type="entry name" value="HTH_8"/>
    <property type="match status" value="1"/>
</dbReference>
<keyword evidence="5" id="KW-0805">Transcription regulation</keyword>
<dbReference type="InterPro" id="IPR002078">
    <property type="entry name" value="Sigma_54_int"/>
</dbReference>
<protein>
    <submittedName>
        <fullName evidence="12">Two-component system, NtrC family, response regulator HydG</fullName>
    </submittedName>
</protein>
<accession>A0A1I3QI36</accession>
<dbReference type="Gene3D" id="3.40.50.2300">
    <property type="match status" value="1"/>
</dbReference>
<gene>
    <name evidence="12" type="ORF">SAMN04488082_102335</name>
</gene>
<dbReference type="SUPFAM" id="SSF52540">
    <property type="entry name" value="P-loop containing nucleoside triphosphate hydrolases"/>
    <property type="match status" value="1"/>
</dbReference>
<keyword evidence="4" id="KW-0902">Two-component regulatory system</keyword>
<evidence type="ECO:0000259" key="10">
    <source>
        <dbReference type="PROSITE" id="PS50045"/>
    </source>
</evidence>
<dbReference type="SUPFAM" id="SSF46689">
    <property type="entry name" value="Homeodomain-like"/>
    <property type="match status" value="1"/>
</dbReference>
<dbReference type="InterPro" id="IPR025943">
    <property type="entry name" value="Sigma_54_int_dom_ATP-bd_2"/>
</dbReference>
<dbReference type="PROSITE" id="PS00688">
    <property type="entry name" value="SIGMA54_INTERACT_3"/>
    <property type="match status" value="1"/>
</dbReference>
<dbReference type="InterPro" id="IPR025662">
    <property type="entry name" value="Sigma_54_int_dom_ATP-bd_1"/>
</dbReference>
<evidence type="ECO:0000256" key="5">
    <source>
        <dbReference type="ARBA" id="ARBA00023015"/>
    </source>
</evidence>
<dbReference type="PROSITE" id="PS00675">
    <property type="entry name" value="SIGMA54_INTERACT_1"/>
    <property type="match status" value="1"/>
</dbReference>
<evidence type="ECO:0000313" key="13">
    <source>
        <dbReference type="Proteomes" id="UP000198635"/>
    </source>
</evidence>
<keyword evidence="6" id="KW-0238">DNA-binding</keyword>
<dbReference type="FunFam" id="3.40.50.300:FF:000006">
    <property type="entry name" value="DNA-binding transcriptional regulator NtrC"/>
    <property type="match status" value="1"/>
</dbReference>
<dbReference type="InterPro" id="IPR027417">
    <property type="entry name" value="P-loop_NTPase"/>
</dbReference>
<dbReference type="SMART" id="SM00448">
    <property type="entry name" value="REC"/>
    <property type="match status" value="1"/>
</dbReference>
<dbReference type="STRING" id="52560.SAMN04488082_102335"/>
<keyword evidence="2" id="KW-0547">Nucleotide-binding</keyword>
<dbReference type="InterPro" id="IPR058031">
    <property type="entry name" value="AAA_lid_NorR"/>
</dbReference>
<dbReference type="InterPro" id="IPR009057">
    <property type="entry name" value="Homeodomain-like_sf"/>
</dbReference>
<evidence type="ECO:0000256" key="4">
    <source>
        <dbReference type="ARBA" id="ARBA00023012"/>
    </source>
</evidence>
<evidence type="ECO:0000313" key="12">
    <source>
        <dbReference type="EMBL" id="SFJ33375.1"/>
    </source>
</evidence>
<sequence>MNRSILVVDDEIRYRELYARVLRDAGFDVLEAGSAADALELLEHETLDMIVSDVRMPGESGLDLLRRVRAGKPELPFLLVTAYADVREAVDALKLGAVDYLAKPVDLDELLAAVRDTLGVGADADPEIPAGSLEGIVAASPAMRSVLRDAYRVAPSDATVLLTGESGSGKEVVAQFIHRHSTRRDKPMVPVNCAAIAPALLASELFGHERGAFTGAVNKRNGYFREAHEGTLFLDEIGDMPLELQPSLLRATETGRITPVGSDKETLIDCRLIAATNHDLETDVAEGRFRQDLYYRLNVITIDIPPLRERPEDIPPLARAFLNKDKTEAQRLSRAAMQALVSHPWPGNVRELANAMAHVRLLSQTDVILPEHLPPAVRKSAGKAAPASRNAESQEAPVQARTLEQHEIEAVTAALKQTKGNRTHAAQLLGITRRGLIYKLKRLGIE</sequence>
<proteinExistence type="predicted"/>
<name>A0A1I3QI36_9BACT</name>
<dbReference type="SUPFAM" id="SSF52172">
    <property type="entry name" value="CheY-like"/>
    <property type="match status" value="1"/>
</dbReference>
<evidence type="ECO:0000256" key="7">
    <source>
        <dbReference type="ARBA" id="ARBA00023163"/>
    </source>
</evidence>
<dbReference type="InterPro" id="IPR003593">
    <property type="entry name" value="AAA+_ATPase"/>
</dbReference>
<dbReference type="GO" id="GO:0043565">
    <property type="term" value="F:sequence-specific DNA binding"/>
    <property type="evidence" value="ECO:0007669"/>
    <property type="project" value="InterPro"/>
</dbReference>
<dbReference type="CDD" id="cd00009">
    <property type="entry name" value="AAA"/>
    <property type="match status" value="1"/>
</dbReference>
<evidence type="ECO:0000256" key="6">
    <source>
        <dbReference type="ARBA" id="ARBA00023125"/>
    </source>
</evidence>
<evidence type="ECO:0000256" key="9">
    <source>
        <dbReference type="SAM" id="MobiDB-lite"/>
    </source>
</evidence>
<evidence type="ECO:0000256" key="2">
    <source>
        <dbReference type="ARBA" id="ARBA00022741"/>
    </source>
</evidence>
<dbReference type="Gene3D" id="3.40.50.300">
    <property type="entry name" value="P-loop containing nucleotide triphosphate hydrolases"/>
    <property type="match status" value="1"/>
</dbReference>
<dbReference type="PROSITE" id="PS50110">
    <property type="entry name" value="RESPONSE_REGULATORY"/>
    <property type="match status" value="1"/>
</dbReference>
<dbReference type="PANTHER" id="PTHR32071">
    <property type="entry name" value="TRANSCRIPTIONAL REGULATORY PROTEIN"/>
    <property type="match status" value="1"/>
</dbReference>
<dbReference type="GO" id="GO:0005524">
    <property type="term" value="F:ATP binding"/>
    <property type="evidence" value="ECO:0007669"/>
    <property type="project" value="UniProtKB-KW"/>
</dbReference>
<dbReference type="AlphaFoldDB" id="A0A1I3QI36"/>
<keyword evidence="7" id="KW-0804">Transcription</keyword>
<feature type="domain" description="Response regulatory" evidence="11">
    <location>
        <begin position="4"/>
        <end position="118"/>
    </location>
</feature>
<reference evidence="13" key="1">
    <citation type="submission" date="2016-10" db="EMBL/GenBank/DDBJ databases">
        <authorList>
            <person name="Varghese N."/>
            <person name="Submissions S."/>
        </authorList>
    </citation>
    <scope>NUCLEOTIDE SEQUENCE [LARGE SCALE GENOMIC DNA]</scope>
    <source>
        <strain evidence="13">DSM 5918</strain>
    </source>
</reference>
<dbReference type="InterPro" id="IPR025944">
    <property type="entry name" value="Sigma_54_int_dom_CS"/>
</dbReference>
<dbReference type="SMART" id="SM00382">
    <property type="entry name" value="AAA"/>
    <property type="match status" value="1"/>
</dbReference>
<dbReference type="OrthoDB" id="9763792at2"/>
<evidence type="ECO:0000256" key="1">
    <source>
        <dbReference type="ARBA" id="ARBA00022553"/>
    </source>
</evidence>
<dbReference type="GO" id="GO:0000160">
    <property type="term" value="P:phosphorelay signal transduction system"/>
    <property type="evidence" value="ECO:0007669"/>
    <property type="project" value="UniProtKB-KW"/>
</dbReference>
<dbReference type="Pfam" id="PF00158">
    <property type="entry name" value="Sigma54_activat"/>
    <property type="match status" value="1"/>
</dbReference>
<dbReference type="Pfam" id="PF00072">
    <property type="entry name" value="Response_reg"/>
    <property type="match status" value="1"/>
</dbReference>
<dbReference type="PROSITE" id="PS50045">
    <property type="entry name" value="SIGMA54_INTERACT_4"/>
    <property type="match status" value="1"/>
</dbReference>
<dbReference type="InterPro" id="IPR002197">
    <property type="entry name" value="HTH_Fis"/>
</dbReference>
<feature type="modified residue" description="4-aspartylphosphate" evidence="8">
    <location>
        <position position="53"/>
    </location>
</feature>
<dbReference type="Pfam" id="PF25601">
    <property type="entry name" value="AAA_lid_14"/>
    <property type="match status" value="1"/>
</dbReference>
<dbReference type="Proteomes" id="UP000198635">
    <property type="component" value="Unassembled WGS sequence"/>
</dbReference>
<keyword evidence="3" id="KW-0067">ATP-binding</keyword>
<dbReference type="Gene3D" id="1.10.10.60">
    <property type="entry name" value="Homeodomain-like"/>
    <property type="match status" value="1"/>
</dbReference>
<evidence type="ECO:0000256" key="3">
    <source>
        <dbReference type="ARBA" id="ARBA00022840"/>
    </source>
</evidence>
<dbReference type="GO" id="GO:0006355">
    <property type="term" value="P:regulation of DNA-templated transcription"/>
    <property type="evidence" value="ECO:0007669"/>
    <property type="project" value="InterPro"/>
</dbReference>
<dbReference type="EMBL" id="FORX01000002">
    <property type="protein sequence ID" value="SFJ33375.1"/>
    <property type="molecule type" value="Genomic_DNA"/>
</dbReference>
<dbReference type="InterPro" id="IPR011006">
    <property type="entry name" value="CheY-like_superfamily"/>
</dbReference>
<dbReference type="PRINTS" id="PR01590">
    <property type="entry name" value="HTHFIS"/>
</dbReference>
<keyword evidence="13" id="KW-1185">Reference proteome</keyword>
<evidence type="ECO:0000256" key="8">
    <source>
        <dbReference type="PROSITE-ProRule" id="PRU00169"/>
    </source>
</evidence>
<organism evidence="12 13">
    <name type="scientific">Desulfomicrobium apsheronum</name>
    <dbReference type="NCBI Taxonomy" id="52560"/>
    <lineage>
        <taxon>Bacteria</taxon>
        <taxon>Pseudomonadati</taxon>
        <taxon>Thermodesulfobacteriota</taxon>
        <taxon>Desulfovibrionia</taxon>
        <taxon>Desulfovibrionales</taxon>
        <taxon>Desulfomicrobiaceae</taxon>
        <taxon>Desulfomicrobium</taxon>
    </lineage>
</organism>